<evidence type="ECO:0000313" key="1">
    <source>
        <dbReference type="EMBL" id="ALL15332.1"/>
    </source>
</evidence>
<dbReference type="OrthoDB" id="7189709at2"/>
<gene>
    <name evidence="1" type="ORF">AQ619_12385</name>
</gene>
<sequence>MARRQLGQCRASVGATVNPLKPEEDKSDGVGRRLFLVTAEDTPDALLRVLGVASVQQTRLRALTAAPEGLTLAIRLEIDDQGEDRARSLAARLQACPSVHGVGIGWRA</sequence>
<dbReference type="STRING" id="69395.AQ619_12385"/>
<keyword evidence="2" id="KW-1185">Reference proteome</keyword>
<protein>
    <recommendedName>
        <fullName evidence="3">ACT domain-containing protein</fullName>
    </recommendedName>
</protein>
<evidence type="ECO:0008006" key="3">
    <source>
        <dbReference type="Google" id="ProtNLM"/>
    </source>
</evidence>
<evidence type="ECO:0000313" key="2">
    <source>
        <dbReference type="Proteomes" id="UP000056905"/>
    </source>
</evidence>
<organism evidence="1 2">
    <name type="scientific">Caulobacter henricii</name>
    <dbReference type="NCBI Taxonomy" id="69395"/>
    <lineage>
        <taxon>Bacteria</taxon>
        <taxon>Pseudomonadati</taxon>
        <taxon>Pseudomonadota</taxon>
        <taxon>Alphaproteobacteria</taxon>
        <taxon>Caulobacterales</taxon>
        <taxon>Caulobacteraceae</taxon>
        <taxon>Caulobacter</taxon>
    </lineage>
</organism>
<name>A0A0P0P444_9CAUL</name>
<dbReference type="EMBL" id="CP013002">
    <property type="protein sequence ID" value="ALL15332.1"/>
    <property type="molecule type" value="Genomic_DNA"/>
</dbReference>
<dbReference type="AlphaFoldDB" id="A0A0P0P444"/>
<dbReference type="Proteomes" id="UP000056905">
    <property type="component" value="Chromosome"/>
</dbReference>
<accession>A0A0P0P444</accession>
<dbReference type="KEGG" id="chq:AQ619_12385"/>
<reference evidence="1 2" key="1">
    <citation type="submission" date="2015-10" db="EMBL/GenBank/DDBJ databases">
        <title>Conservation of the essential genome among Caulobacter and Brevundimonas species.</title>
        <authorList>
            <person name="Scott D."/>
            <person name="Ely B."/>
        </authorList>
    </citation>
    <scope>NUCLEOTIDE SEQUENCE [LARGE SCALE GENOMIC DNA]</scope>
    <source>
        <strain evidence="1 2">CB4</strain>
    </source>
</reference>
<proteinExistence type="predicted"/>